<dbReference type="InterPro" id="IPR027890">
    <property type="entry name" value="DUF4491"/>
</dbReference>
<proteinExistence type="predicted"/>
<dbReference type="HOGENOM" id="CLU_158611_0_0_10"/>
<reference evidence="2 3" key="1">
    <citation type="journal article" date="2011" name="Stand. Genomic Sci.">
        <title>Complete genome sequence of Bacteroides salanitronis type strain (BL78).</title>
        <authorList>
            <person name="Gronow S."/>
            <person name="Held B."/>
            <person name="Lucas S."/>
            <person name="Lapidus A."/>
            <person name="Del Rio T.G."/>
            <person name="Nolan M."/>
            <person name="Tice H."/>
            <person name="Deshpande S."/>
            <person name="Cheng J.F."/>
            <person name="Pitluck S."/>
            <person name="Liolios K."/>
            <person name="Pagani I."/>
            <person name="Ivanova N."/>
            <person name="Mavromatis K."/>
            <person name="Pati A."/>
            <person name="Tapia R."/>
            <person name="Han C."/>
            <person name="Goodwin L."/>
            <person name="Chen A."/>
            <person name="Palaniappan K."/>
            <person name="Land M."/>
            <person name="Hauser L."/>
            <person name="Chang Y.J."/>
            <person name="Jeffries C.D."/>
            <person name="Brambilla E.M."/>
            <person name="Rohde M."/>
            <person name="Goker M."/>
            <person name="Detter J.C."/>
            <person name="Woyke T."/>
            <person name="Bristow J."/>
            <person name="Markowitz V."/>
            <person name="Hugenholtz P."/>
            <person name="Kyrpides N.C."/>
            <person name="Klenk H.P."/>
            <person name="Eisen J.A."/>
        </authorList>
    </citation>
    <scope>NUCLEOTIDE SEQUENCE [LARGE SCALE GENOMIC DNA]</scope>
    <source>
        <strain evidence="2 3">DSM 18170</strain>
    </source>
</reference>
<dbReference type="Proteomes" id="UP000007486">
    <property type="component" value="Chromosome"/>
</dbReference>
<dbReference type="KEGG" id="bsa:Bacsa_1599"/>
<feature type="transmembrane region" description="Helical" evidence="1">
    <location>
        <begin position="42"/>
        <end position="72"/>
    </location>
</feature>
<dbReference type="OrthoDB" id="9814848at2"/>
<organism evidence="2 3">
    <name type="scientific">Phocaeicola salanitronis (strain DSM 18170 / JCM 13657 / CCUG 60908 / BL78)</name>
    <name type="common">Bacteroides salanitronis</name>
    <dbReference type="NCBI Taxonomy" id="667015"/>
    <lineage>
        <taxon>Bacteria</taxon>
        <taxon>Pseudomonadati</taxon>
        <taxon>Bacteroidota</taxon>
        <taxon>Bacteroidia</taxon>
        <taxon>Bacteroidales</taxon>
        <taxon>Bacteroidaceae</taxon>
        <taxon>Phocaeicola</taxon>
    </lineage>
</organism>
<gene>
    <name evidence="2" type="ordered locus">Bacsa_1599</name>
</gene>
<feature type="transmembrane region" description="Helical" evidence="1">
    <location>
        <begin position="12"/>
        <end position="30"/>
    </location>
</feature>
<keyword evidence="1" id="KW-0472">Membrane</keyword>
<dbReference type="eggNOG" id="ENOG50330D0">
    <property type="taxonomic scope" value="Bacteria"/>
</dbReference>
<keyword evidence="1" id="KW-1133">Transmembrane helix</keyword>
<dbReference type="AlphaFoldDB" id="F0R038"/>
<keyword evidence="1" id="KW-0812">Transmembrane</keyword>
<dbReference type="EMBL" id="CP002530">
    <property type="protein sequence ID" value="ADY36164.1"/>
    <property type="molecule type" value="Genomic_DNA"/>
</dbReference>
<dbReference type="Pfam" id="PF14898">
    <property type="entry name" value="DUF4491"/>
    <property type="match status" value="1"/>
</dbReference>
<evidence type="ECO:0008006" key="4">
    <source>
        <dbReference type="Google" id="ProtNLM"/>
    </source>
</evidence>
<accession>F0R038</accession>
<keyword evidence="3" id="KW-1185">Reference proteome</keyword>
<evidence type="ECO:0000313" key="2">
    <source>
        <dbReference type="EMBL" id="ADY36164.1"/>
    </source>
</evidence>
<name>F0R038_PHOSB</name>
<dbReference type="RefSeq" id="WP_013617595.1">
    <property type="nucleotide sequence ID" value="NC_015164.1"/>
</dbReference>
<dbReference type="STRING" id="667015.Bacsa_1599"/>
<evidence type="ECO:0000313" key="3">
    <source>
        <dbReference type="Proteomes" id="UP000007486"/>
    </source>
</evidence>
<protein>
    <recommendedName>
        <fullName evidence="4">Transmembrane protein</fullName>
    </recommendedName>
</protein>
<sequence length="108" mass="12701">MEWISTCHIDGIIIGICTFLIIGFFHPIVIKAEYYFGTRCWWWFLLLGIAGIVASLFISDILISSLLGVFAFSSFWTIKEIFDQRKRVLKGWFPMNPKRKQEYLDNEE</sequence>
<evidence type="ECO:0000256" key="1">
    <source>
        <dbReference type="SAM" id="Phobius"/>
    </source>
</evidence>